<dbReference type="AlphaFoldDB" id="A0A6N1AIJ5"/>
<reference evidence="1 2" key="1">
    <citation type="submission" date="2020-06" db="EMBL/GenBank/DDBJ databases">
        <title>Complete genome of Azosprillum oryzae KACC14407.</title>
        <authorList>
            <person name="Kim M."/>
            <person name="Park Y.-J."/>
            <person name="Shin J.-H."/>
        </authorList>
    </citation>
    <scope>NUCLEOTIDE SEQUENCE [LARGE SCALE GENOMIC DNA]</scope>
    <source>
        <strain evidence="1 2">KACC 14407</strain>
    </source>
</reference>
<evidence type="ECO:0000313" key="1">
    <source>
        <dbReference type="EMBL" id="QKS51109.1"/>
    </source>
</evidence>
<organism evidence="1 2">
    <name type="scientific">Azospirillum oryzae</name>
    <dbReference type="NCBI Taxonomy" id="286727"/>
    <lineage>
        <taxon>Bacteria</taxon>
        <taxon>Pseudomonadati</taxon>
        <taxon>Pseudomonadota</taxon>
        <taxon>Alphaproteobacteria</taxon>
        <taxon>Rhodospirillales</taxon>
        <taxon>Azospirillaceae</taxon>
        <taxon>Azospirillum</taxon>
    </lineage>
</organism>
<evidence type="ECO:0008006" key="3">
    <source>
        <dbReference type="Google" id="ProtNLM"/>
    </source>
</evidence>
<proteinExistence type="predicted"/>
<accession>A0A6N1AIJ5</accession>
<protein>
    <recommendedName>
        <fullName evidence="3">Glycosyltransferase</fullName>
    </recommendedName>
</protein>
<name>A0A6N1AIJ5_9PROT</name>
<evidence type="ECO:0000313" key="2">
    <source>
        <dbReference type="Proteomes" id="UP000509702"/>
    </source>
</evidence>
<dbReference type="SUPFAM" id="SSF53756">
    <property type="entry name" value="UDP-Glycosyltransferase/glycogen phosphorylase"/>
    <property type="match status" value="1"/>
</dbReference>
<dbReference type="RefSeq" id="WP_174757207.1">
    <property type="nucleotide sequence ID" value="NZ_BSOV01000018.1"/>
</dbReference>
<dbReference type="Gene3D" id="3.40.50.2000">
    <property type="entry name" value="Glycogen Phosphorylase B"/>
    <property type="match status" value="1"/>
</dbReference>
<gene>
    <name evidence="1" type="ORF">HUE56_11385</name>
</gene>
<keyword evidence="2" id="KW-1185">Reference proteome</keyword>
<dbReference type="EMBL" id="CP054619">
    <property type="protein sequence ID" value="QKS51109.1"/>
    <property type="molecule type" value="Genomic_DNA"/>
</dbReference>
<dbReference type="Proteomes" id="UP000509702">
    <property type="component" value="Chromosome"/>
</dbReference>
<sequence length="629" mass="68325">MLHGDGWTEKVEIRIDGSPTAARSPTAFSEEALRQSIEHFRGMGLPFARALAFGHAMAMADPSAGQMVQVARPDNRDDARGEVTAEEIAAVVAPYFDPTYYRATYPDLAAIGTGTSDSALLHHFCQIGWREGRNPSPAFDTLYYAAANPDVTGAGINPFWHYVVAGMAEGRRARPHDGRRRAILRSLPLVPTRREAAVPNAVTRLHRERLAEALAARSCIRPGAQRHGRRGVVLSVSHDCYIRSFGGTQIVISDEQERFNAQDYIYIHISPSLPVLSIDPEGPGADLLEVVVDGVHVGTSNHDDLAWALAKCFDGRALDRLFTVHCALGHRVDGLVALQRAVKSSRNWFWVHDFSSLCANHTLLRNDVSFCGAPPPDSTACAICIHGGERSRHLRSMERLFTEIRFHVLAPSTSALGLWRHGSWLPALSTDVLEHCRFVESGLRLSAGDGSGLGTPGKPVRIAFVGSPTFHKGWGLFEDLVDALRGSFSYRFHHFAAPGLHRGLPGVAEVAVTVTATDRHGMAESLAAHAIDLVLVPSVWPETFSFVTHEALAAGADVVALEASGNVAATVSRLGRGHVFRSESDLLEFFTSFAAVEHVRDRLRKGIPAGTLDHCGTTAALVERTEART</sequence>
<dbReference type="KEGG" id="aoz:HUE56_11385"/>